<dbReference type="Proteomes" id="UP000470520">
    <property type="component" value="Unassembled WGS sequence"/>
</dbReference>
<evidence type="ECO:0000313" key="1">
    <source>
        <dbReference type="EMBL" id="NEB92451.1"/>
    </source>
</evidence>
<evidence type="ECO:0000313" key="2">
    <source>
        <dbReference type="Proteomes" id="UP000470520"/>
    </source>
</evidence>
<sequence length="173" mass="18716">MAQSIEAILKKAKRRERTVMVCMRGDLAGEAERLSEELSRTAEDWEPSDLTDEHPARALAAKLKAAREAARKSEVPFTLRYIGDKAYSDLLAAHPGEEEGQLFHPSTFPRALVVAACVDPVMTAEQAANLFEVLNQGEIQKLVTAAWDVHTSSDLVPFSLAASALLAGLGGES</sequence>
<accession>A0A7K3QRC2</accession>
<proteinExistence type="predicted"/>
<organism evidence="1 2">
    <name type="scientific">Streptomyces bauhiniae</name>
    <dbReference type="NCBI Taxonomy" id="2340725"/>
    <lineage>
        <taxon>Bacteria</taxon>
        <taxon>Bacillati</taxon>
        <taxon>Actinomycetota</taxon>
        <taxon>Actinomycetes</taxon>
        <taxon>Kitasatosporales</taxon>
        <taxon>Streptomycetaceae</taxon>
        <taxon>Streptomyces</taxon>
    </lineage>
</organism>
<gene>
    <name evidence="1" type="ORF">G3I21_12100</name>
</gene>
<comment type="caution">
    <text evidence="1">The sequence shown here is derived from an EMBL/GenBank/DDBJ whole genome shotgun (WGS) entry which is preliminary data.</text>
</comment>
<reference evidence="1 2" key="1">
    <citation type="submission" date="2020-01" db="EMBL/GenBank/DDBJ databases">
        <title>Insect and environment-associated Actinomycetes.</title>
        <authorList>
            <person name="Currrie C."/>
            <person name="Chevrette M."/>
            <person name="Carlson C."/>
            <person name="Stubbendieck R."/>
            <person name="Wendt-Pienkowski E."/>
        </authorList>
    </citation>
    <scope>NUCLEOTIDE SEQUENCE [LARGE SCALE GENOMIC DNA]</scope>
    <source>
        <strain evidence="1 2">SID7754</strain>
    </source>
</reference>
<dbReference type="EMBL" id="JAAGMR010000145">
    <property type="protein sequence ID" value="NEB92451.1"/>
    <property type="molecule type" value="Genomic_DNA"/>
</dbReference>
<name>A0A7K3QRC2_9ACTN</name>
<dbReference type="RefSeq" id="WP_164188249.1">
    <property type="nucleotide sequence ID" value="NZ_JAAGMR010000145.1"/>
</dbReference>
<protein>
    <submittedName>
        <fullName evidence="1">Uncharacterized protein</fullName>
    </submittedName>
</protein>
<dbReference type="AlphaFoldDB" id="A0A7K3QRC2"/>